<proteinExistence type="predicted"/>
<sequence>MDLQAFVENRPEIIEKVIGYSSSSDFGGSPDKGGNIIGHMDMEDHHRQQQQCTVGNSGANFSPSTSWNEKEQSPIKMSPSTTSMTSVIAQMYLTRQTSSSAIPISPLPIGSMDYEKWIVAPNTTGGDLRDELDALWMIEADGITMTEINIPRAAIGFVYEHPAPIYRKLSFEA</sequence>
<name>A0AC34GM32_9BILA</name>
<reference evidence="2" key="1">
    <citation type="submission" date="2022-11" db="UniProtKB">
        <authorList>
            <consortium name="WormBaseParasite"/>
        </authorList>
    </citation>
    <scope>IDENTIFICATION</scope>
</reference>
<dbReference type="Proteomes" id="UP000887579">
    <property type="component" value="Unplaced"/>
</dbReference>
<organism evidence="1 2">
    <name type="scientific">Panagrolaimus sp. ES5</name>
    <dbReference type="NCBI Taxonomy" id="591445"/>
    <lineage>
        <taxon>Eukaryota</taxon>
        <taxon>Metazoa</taxon>
        <taxon>Ecdysozoa</taxon>
        <taxon>Nematoda</taxon>
        <taxon>Chromadorea</taxon>
        <taxon>Rhabditida</taxon>
        <taxon>Tylenchina</taxon>
        <taxon>Panagrolaimomorpha</taxon>
        <taxon>Panagrolaimoidea</taxon>
        <taxon>Panagrolaimidae</taxon>
        <taxon>Panagrolaimus</taxon>
    </lineage>
</organism>
<accession>A0AC34GM32</accession>
<dbReference type="WBParaSite" id="ES5_v2.g30705.t1">
    <property type="protein sequence ID" value="ES5_v2.g30705.t1"/>
    <property type="gene ID" value="ES5_v2.g30705"/>
</dbReference>
<protein>
    <submittedName>
        <fullName evidence="2">Uncharacterized protein</fullName>
    </submittedName>
</protein>
<evidence type="ECO:0000313" key="2">
    <source>
        <dbReference type="WBParaSite" id="ES5_v2.g30705.t1"/>
    </source>
</evidence>
<evidence type="ECO:0000313" key="1">
    <source>
        <dbReference type="Proteomes" id="UP000887579"/>
    </source>
</evidence>